<comment type="caution">
    <text evidence="1">The sequence shown here is derived from an EMBL/GenBank/DDBJ whole genome shotgun (WGS) entry which is preliminary data.</text>
</comment>
<keyword evidence="2" id="KW-1185">Reference proteome</keyword>
<accession>A0AAV1I3Q7</accession>
<dbReference type="Pfam" id="PF12171">
    <property type="entry name" value="zf-C2H2_jaz"/>
    <property type="match status" value="1"/>
</dbReference>
<dbReference type="InterPro" id="IPR022755">
    <property type="entry name" value="Znf_C2H2_jaz"/>
</dbReference>
<evidence type="ECO:0000313" key="1">
    <source>
        <dbReference type="EMBL" id="CAK0778077.1"/>
    </source>
</evidence>
<dbReference type="PROSITE" id="PS00028">
    <property type="entry name" value="ZINC_FINGER_C2H2_1"/>
    <property type="match status" value="1"/>
</dbReference>
<dbReference type="AlphaFoldDB" id="A0AAV1I3Q7"/>
<protein>
    <submittedName>
        <fullName evidence="1">Uncharacterized protein</fullName>
    </submittedName>
</protein>
<reference evidence="1 2" key="1">
    <citation type="submission" date="2023-10" db="EMBL/GenBank/DDBJ databases">
        <authorList>
            <person name="Maclean D."/>
            <person name="Macfadyen A."/>
        </authorList>
    </citation>
    <scope>NUCLEOTIDE SEQUENCE [LARGE SCALE GENOMIC DNA]</scope>
</reference>
<dbReference type="GO" id="GO:0008270">
    <property type="term" value="F:zinc ion binding"/>
    <property type="evidence" value="ECO:0007669"/>
    <property type="project" value="UniProtKB-KW"/>
</dbReference>
<dbReference type="EMBL" id="CAUYUE010000005">
    <property type="protein sequence ID" value="CAK0778077.1"/>
    <property type="molecule type" value="Genomic_DNA"/>
</dbReference>
<evidence type="ECO:0000313" key="2">
    <source>
        <dbReference type="Proteomes" id="UP001314263"/>
    </source>
</evidence>
<dbReference type="InterPro" id="IPR036236">
    <property type="entry name" value="Znf_C2H2_sf"/>
</dbReference>
<organism evidence="1 2">
    <name type="scientific">Coccomyxa viridis</name>
    <dbReference type="NCBI Taxonomy" id="1274662"/>
    <lineage>
        <taxon>Eukaryota</taxon>
        <taxon>Viridiplantae</taxon>
        <taxon>Chlorophyta</taxon>
        <taxon>core chlorophytes</taxon>
        <taxon>Trebouxiophyceae</taxon>
        <taxon>Trebouxiophyceae incertae sedis</taxon>
        <taxon>Coccomyxaceae</taxon>
        <taxon>Coccomyxa</taxon>
    </lineage>
</organism>
<name>A0AAV1I3Q7_9CHLO</name>
<dbReference type="SUPFAM" id="SSF57667">
    <property type="entry name" value="beta-beta-alpha zinc fingers"/>
    <property type="match status" value="1"/>
</dbReference>
<proteinExistence type="predicted"/>
<gene>
    <name evidence="1" type="ORF">CVIRNUC_004562</name>
</gene>
<sequence>MPAFVCDTCGLELSSKHKLQCHIDRKFKCVPPDQAQYECKTCDKQFKVKYLLDQHLETRKHKRAVAAVEAAAGASSSVVTSESHNTSHSHNTTNITNNYNVQARPRSFGKADVDHLVSLTCKQLTEKLDIREKCGLTPFLEMFKLLHLNPDVPKNHNVLLDTSGRFPMAFAFKQRHWHEVDSDEMVRDCVNNVAIRLLDIESTLAPRVAAKTFGRLTRMRDLVERETSAVTKTIKEPGTDVQGLLRRTSRAIASFTDSHPELLAHAKADAESAPAIVSAPKTRDLPEWEPGVGHRWLALAKMQQTGEYPIPPSE</sequence>
<dbReference type="Gene3D" id="3.30.160.60">
    <property type="entry name" value="Classic Zinc Finger"/>
    <property type="match status" value="1"/>
</dbReference>
<dbReference type="Proteomes" id="UP001314263">
    <property type="component" value="Unassembled WGS sequence"/>
</dbReference>
<dbReference type="InterPro" id="IPR013087">
    <property type="entry name" value="Znf_C2H2_type"/>
</dbReference>
<dbReference type="PROSITE" id="PS50157">
    <property type="entry name" value="ZINC_FINGER_C2H2_2"/>
    <property type="match status" value="1"/>
</dbReference>